<reference evidence="2 3" key="1">
    <citation type="submission" date="2024-12" db="EMBL/GenBank/DDBJ databases">
        <authorList>
            <person name="Lee Y."/>
        </authorList>
    </citation>
    <scope>NUCLEOTIDE SEQUENCE [LARGE SCALE GENOMIC DNA]</scope>
    <source>
        <strain evidence="2 3">03SUJ4</strain>
    </source>
</reference>
<dbReference type="PANTHER" id="PTHR41287">
    <property type="match status" value="1"/>
</dbReference>
<dbReference type="RefSeq" id="WP_399261276.1">
    <property type="nucleotide sequence ID" value="NZ_BAABBH010000001.1"/>
</dbReference>
<name>A0ABW9KGM5_9BACT</name>
<protein>
    <submittedName>
        <fullName evidence="2">Terminase large subunit domain-containing protein</fullName>
    </submittedName>
</protein>
<comment type="caution">
    <text evidence="2">The sequence shown here is derived from an EMBL/GenBank/DDBJ whole genome shotgun (WGS) entry which is preliminary data.</text>
</comment>
<organism evidence="2 3">
    <name type="scientific">Terriglobus aquaticus</name>
    <dbReference type="NCBI Taxonomy" id="940139"/>
    <lineage>
        <taxon>Bacteria</taxon>
        <taxon>Pseudomonadati</taxon>
        <taxon>Acidobacteriota</taxon>
        <taxon>Terriglobia</taxon>
        <taxon>Terriglobales</taxon>
        <taxon>Acidobacteriaceae</taxon>
        <taxon>Terriglobus</taxon>
    </lineage>
</organism>
<dbReference type="Pfam" id="PF03354">
    <property type="entry name" value="TerL_ATPase"/>
    <property type="match status" value="1"/>
</dbReference>
<dbReference type="InterPro" id="IPR005021">
    <property type="entry name" value="Terminase_largesu-like"/>
</dbReference>
<feature type="domain" description="Terminase large subunit-like ATPase" evidence="1">
    <location>
        <begin position="56"/>
        <end position="118"/>
    </location>
</feature>
<gene>
    <name evidence="2" type="ORF">ACK2TP_03995</name>
</gene>
<evidence type="ECO:0000313" key="2">
    <source>
        <dbReference type="EMBL" id="MFN2974914.1"/>
    </source>
</evidence>
<dbReference type="Proteomes" id="UP001634747">
    <property type="component" value="Unassembled WGS sequence"/>
</dbReference>
<dbReference type="PANTHER" id="PTHR41287:SF1">
    <property type="entry name" value="PROTEIN YMFN"/>
    <property type="match status" value="1"/>
</dbReference>
<dbReference type="EMBL" id="JBJYXY010000001">
    <property type="protein sequence ID" value="MFN2974914.1"/>
    <property type="molecule type" value="Genomic_DNA"/>
</dbReference>
<evidence type="ECO:0000259" key="1">
    <source>
        <dbReference type="Pfam" id="PF03354"/>
    </source>
</evidence>
<keyword evidence="3" id="KW-1185">Reference proteome</keyword>
<accession>A0ABW9KGM5</accession>
<evidence type="ECO:0000313" key="3">
    <source>
        <dbReference type="Proteomes" id="UP001634747"/>
    </source>
</evidence>
<sequence length="127" mass="13960">MSASSRTRREQGSGLPLPLRLRSGRRHLRVAGAHAARGRQLGLADDRSRALAEVHLANVFGWLGKEDGLRRFQKVYISVPRKNAKTTMVACVLLYCLLCDGEHGAQVYDGTNKLEQADAACSRTAWA</sequence>
<dbReference type="InterPro" id="IPR046461">
    <property type="entry name" value="TerL_ATPase"/>
</dbReference>
<proteinExistence type="predicted"/>